<dbReference type="PANTHER" id="PTHR43157:SF31">
    <property type="entry name" value="PHOSPHATIDYLINOSITOL-GLYCAN BIOSYNTHESIS CLASS F PROTEIN"/>
    <property type="match status" value="1"/>
</dbReference>
<dbReference type="AlphaFoldDB" id="A0A5C3PL17"/>
<organism evidence="2 3">
    <name type="scientific">Polyporus arcularius HHB13444</name>
    <dbReference type="NCBI Taxonomy" id="1314778"/>
    <lineage>
        <taxon>Eukaryota</taxon>
        <taxon>Fungi</taxon>
        <taxon>Dikarya</taxon>
        <taxon>Basidiomycota</taxon>
        <taxon>Agaricomycotina</taxon>
        <taxon>Agaricomycetes</taxon>
        <taxon>Polyporales</taxon>
        <taxon>Polyporaceae</taxon>
        <taxon>Polyporus</taxon>
    </lineage>
</organism>
<dbReference type="SUPFAM" id="SSF51735">
    <property type="entry name" value="NAD(P)-binding Rossmann-fold domains"/>
    <property type="match status" value="1"/>
</dbReference>
<dbReference type="EMBL" id="ML211091">
    <property type="protein sequence ID" value="TFK89018.1"/>
    <property type="molecule type" value="Genomic_DNA"/>
</dbReference>
<protein>
    <submittedName>
        <fullName evidence="2">NAD(P)-binding protein</fullName>
    </submittedName>
</protein>
<dbReference type="InterPro" id="IPR002347">
    <property type="entry name" value="SDR_fam"/>
</dbReference>
<dbReference type="FunCoup" id="A0A5C3PL17">
    <property type="interactions" value="182"/>
</dbReference>
<dbReference type="InParanoid" id="A0A5C3PL17"/>
<dbReference type="GO" id="GO:0016491">
    <property type="term" value="F:oxidoreductase activity"/>
    <property type="evidence" value="ECO:0007669"/>
    <property type="project" value="UniProtKB-KW"/>
</dbReference>
<accession>A0A5C3PL17</accession>
<name>A0A5C3PL17_9APHY</name>
<dbReference type="Proteomes" id="UP000308197">
    <property type="component" value="Unassembled WGS sequence"/>
</dbReference>
<dbReference type="InterPro" id="IPR036291">
    <property type="entry name" value="NAD(P)-bd_dom_sf"/>
</dbReference>
<gene>
    <name evidence="2" type="ORF">K466DRAFT_487778</name>
</gene>
<sequence length="323" mass="35973">MSLFIQWVQQAFPPAPTWHPADMPDLSGKVVLVTGGNAGIGREIVKELLRKNARVYLAARSPVKAREAIELLKAETGKTAEFLQLDLSDLDAVRVAAQELKRRESHIDVLYLNAGLMLPPIGELTAQSYDLTFGTNVIGHFLFLQLLYPLLDSVSHRPDSSDPARVVWVSGFANYLVPGGKLSYSTFTDGPARRNVKRGMFAMYAQSKLAQITLSAYLAKRAAEAGEDVVSFAVDPGNIQSEIFRGDKAWYLRLWERFIMYPTAYGAITPLYAGTVSEALEHNGKYLRPWARRGDPNPAALDCREQEKLWAWLEAQVKAYLTV</sequence>
<dbReference type="PRINTS" id="PR00081">
    <property type="entry name" value="GDHRDH"/>
</dbReference>
<reference evidence="2 3" key="1">
    <citation type="journal article" date="2019" name="Nat. Ecol. Evol.">
        <title>Megaphylogeny resolves global patterns of mushroom evolution.</title>
        <authorList>
            <person name="Varga T."/>
            <person name="Krizsan K."/>
            <person name="Foldi C."/>
            <person name="Dima B."/>
            <person name="Sanchez-Garcia M."/>
            <person name="Sanchez-Ramirez S."/>
            <person name="Szollosi G.J."/>
            <person name="Szarkandi J.G."/>
            <person name="Papp V."/>
            <person name="Albert L."/>
            <person name="Andreopoulos W."/>
            <person name="Angelini C."/>
            <person name="Antonin V."/>
            <person name="Barry K.W."/>
            <person name="Bougher N.L."/>
            <person name="Buchanan P."/>
            <person name="Buyck B."/>
            <person name="Bense V."/>
            <person name="Catcheside P."/>
            <person name="Chovatia M."/>
            <person name="Cooper J."/>
            <person name="Damon W."/>
            <person name="Desjardin D."/>
            <person name="Finy P."/>
            <person name="Geml J."/>
            <person name="Haridas S."/>
            <person name="Hughes K."/>
            <person name="Justo A."/>
            <person name="Karasinski D."/>
            <person name="Kautmanova I."/>
            <person name="Kiss B."/>
            <person name="Kocsube S."/>
            <person name="Kotiranta H."/>
            <person name="LaButti K.M."/>
            <person name="Lechner B.E."/>
            <person name="Liimatainen K."/>
            <person name="Lipzen A."/>
            <person name="Lukacs Z."/>
            <person name="Mihaltcheva S."/>
            <person name="Morgado L.N."/>
            <person name="Niskanen T."/>
            <person name="Noordeloos M.E."/>
            <person name="Ohm R.A."/>
            <person name="Ortiz-Santana B."/>
            <person name="Ovrebo C."/>
            <person name="Racz N."/>
            <person name="Riley R."/>
            <person name="Savchenko A."/>
            <person name="Shiryaev A."/>
            <person name="Soop K."/>
            <person name="Spirin V."/>
            <person name="Szebenyi C."/>
            <person name="Tomsovsky M."/>
            <person name="Tulloss R.E."/>
            <person name="Uehling J."/>
            <person name="Grigoriev I.V."/>
            <person name="Vagvolgyi C."/>
            <person name="Papp T."/>
            <person name="Martin F.M."/>
            <person name="Miettinen O."/>
            <person name="Hibbett D.S."/>
            <person name="Nagy L.G."/>
        </authorList>
    </citation>
    <scope>NUCLEOTIDE SEQUENCE [LARGE SCALE GENOMIC DNA]</scope>
    <source>
        <strain evidence="2 3">HHB13444</strain>
    </source>
</reference>
<dbReference type="STRING" id="1314778.A0A5C3PL17"/>
<evidence type="ECO:0000313" key="3">
    <source>
        <dbReference type="Proteomes" id="UP000308197"/>
    </source>
</evidence>
<dbReference type="PANTHER" id="PTHR43157">
    <property type="entry name" value="PHOSPHATIDYLINOSITOL-GLYCAN BIOSYNTHESIS CLASS F PROTEIN-RELATED"/>
    <property type="match status" value="1"/>
</dbReference>
<evidence type="ECO:0000313" key="2">
    <source>
        <dbReference type="EMBL" id="TFK89018.1"/>
    </source>
</evidence>
<dbReference type="Gene3D" id="3.40.50.720">
    <property type="entry name" value="NAD(P)-binding Rossmann-like Domain"/>
    <property type="match status" value="1"/>
</dbReference>
<evidence type="ECO:0000256" key="1">
    <source>
        <dbReference type="ARBA" id="ARBA00023002"/>
    </source>
</evidence>
<keyword evidence="3" id="KW-1185">Reference proteome</keyword>
<proteinExistence type="predicted"/>
<keyword evidence="1" id="KW-0560">Oxidoreductase</keyword>
<dbReference type="Pfam" id="PF00106">
    <property type="entry name" value="adh_short"/>
    <property type="match status" value="1"/>
</dbReference>